<reference evidence="3" key="2">
    <citation type="journal article" date="2023" name="Science">
        <title>Genomic signatures of disease resistance in endangered staghorn corals.</title>
        <authorList>
            <person name="Vollmer S.V."/>
            <person name="Selwyn J.D."/>
            <person name="Despard B.A."/>
            <person name="Roesel C.L."/>
        </authorList>
    </citation>
    <scope>NUCLEOTIDE SEQUENCE</scope>
    <source>
        <strain evidence="3">K2</strain>
    </source>
</reference>
<dbReference type="GO" id="GO:0005615">
    <property type="term" value="C:extracellular space"/>
    <property type="evidence" value="ECO:0007669"/>
    <property type="project" value="TreeGrafter"/>
</dbReference>
<dbReference type="Pfam" id="PF00093">
    <property type="entry name" value="VWC"/>
    <property type="match status" value="3"/>
</dbReference>
<organism evidence="3 4">
    <name type="scientific">Acropora cervicornis</name>
    <name type="common">Staghorn coral</name>
    <dbReference type="NCBI Taxonomy" id="6130"/>
    <lineage>
        <taxon>Eukaryota</taxon>
        <taxon>Metazoa</taxon>
        <taxon>Cnidaria</taxon>
        <taxon>Anthozoa</taxon>
        <taxon>Hexacorallia</taxon>
        <taxon>Scleractinia</taxon>
        <taxon>Astrocoeniina</taxon>
        <taxon>Acroporidae</taxon>
        <taxon>Acropora</taxon>
    </lineage>
</organism>
<accession>A0AAD9QSC7</accession>
<dbReference type="InterPro" id="IPR001007">
    <property type="entry name" value="VWF_dom"/>
</dbReference>
<comment type="caution">
    <text evidence="3">The sequence shown here is derived from an EMBL/GenBank/DDBJ whole genome shotgun (WGS) entry which is preliminary data.</text>
</comment>
<evidence type="ECO:0000313" key="3">
    <source>
        <dbReference type="EMBL" id="KAK2566501.1"/>
    </source>
</evidence>
<reference evidence="3" key="1">
    <citation type="journal article" date="2023" name="G3 (Bethesda)">
        <title>Whole genome assembly and annotation of the endangered Caribbean coral Acropora cervicornis.</title>
        <authorList>
            <person name="Selwyn J.D."/>
            <person name="Vollmer S.V."/>
        </authorList>
    </citation>
    <scope>NUCLEOTIDE SEQUENCE</scope>
    <source>
        <strain evidence="3">K2</strain>
    </source>
</reference>
<dbReference type="GO" id="GO:0030154">
    <property type="term" value="P:cell differentiation"/>
    <property type="evidence" value="ECO:0007669"/>
    <property type="project" value="TreeGrafter"/>
</dbReference>
<dbReference type="InterPro" id="IPR045717">
    <property type="entry name" value="CHRDL1/2"/>
</dbReference>
<dbReference type="PROSITE" id="PS01208">
    <property type="entry name" value="VWFC_1"/>
    <property type="match status" value="2"/>
</dbReference>
<evidence type="ECO:0000256" key="1">
    <source>
        <dbReference type="SAM" id="Phobius"/>
    </source>
</evidence>
<sequence length="487" mass="54511">MNEKMVLQIDIKKYIELVGLEVVDKNTVLAWPEQMKMENRDAFVTTRSFCLAFLGIAVSFTIFGECTMSSSKTTTTQDVVTLPPKRCSFNNIDYNVGQSWNPFLLPAGYWRCIRCSCKLTSDGSRATIDCKSCRGTANEQHAEEGQRICTHKGKIRKHGAVWAETISDPLRNDQCTECSCTDRFVSCAVRTCPALSCKGKVKGSKTCCPVCKGDSQATRDARDCFTMGRSYRHLENWFHFGPPRYDLCIICSCKNSSVGCRKVVCPTPPCDNPERKPGACCNTCPVPVSNSGKLQRNNGSTSETVQTKNVSDECERAGVKFPHNTTFNPTIGPFGVSFCVTCLCNRSIIQCTGQRCPTNYSCENPVTVPGKCCKVCEGGDSKGPANGRRHCTTGKYWRVYEYTRRGNQSLTSHYIRVQFALVSRETQRNKMRHNEMRPCHVTQGCVHTVKKIMERFWYRVGQCKMGISGLPDKLPIMPEKETPSDEE</sequence>
<dbReference type="PROSITE" id="PS50184">
    <property type="entry name" value="VWFC_2"/>
    <property type="match status" value="3"/>
</dbReference>
<feature type="domain" description="VWFC" evidence="2">
    <location>
        <begin position="147"/>
        <end position="212"/>
    </location>
</feature>
<gene>
    <name evidence="3" type="ORF">P5673_009113</name>
</gene>
<keyword evidence="1" id="KW-1133">Transmembrane helix</keyword>
<dbReference type="PANTHER" id="PTHR46303">
    <property type="entry name" value="VWFC DOMAIN-CONTAINING PROTEIN"/>
    <property type="match status" value="1"/>
</dbReference>
<dbReference type="EMBL" id="JARQWQ010000016">
    <property type="protein sequence ID" value="KAK2566501.1"/>
    <property type="molecule type" value="Genomic_DNA"/>
</dbReference>
<dbReference type="AlphaFoldDB" id="A0AAD9QSC7"/>
<dbReference type="GO" id="GO:0030514">
    <property type="term" value="P:negative regulation of BMP signaling pathway"/>
    <property type="evidence" value="ECO:0007669"/>
    <property type="project" value="TreeGrafter"/>
</dbReference>
<name>A0AAD9QSC7_ACRCE</name>
<keyword evidence="4" id="KW-1185">Reference proteome</keyword>
<feature type="domain" description="VWFC" evidence="2">
    <location>
        <begin position="222"/>
        <end position="285"/>
    </location>
</feature>
<dbReference type="Proteomes" id="UP001249851">
    <property type="component" value="Unassembled WGS sequence"/>
</dbReference>
<protein>
    <submittedName>
        <fullName evidence="3">Chordin-like protein 1</fullName>
    </submittedName>
</protein>
<keyword evidence="1" id="KW-0472">Membrane</keyword>
<dbReference type="PANTHER" id="PTHR46303:SF1">
    <property type="entry name" value="VWFC DOMAIN-CONTAINING PROTEIN"/>
    <property type="match status" value="1"/>
</dbReference>
<dbReference type="SUPFAM" id="SSF57603">
    <property type="entry name" value="FnI-like domain"/>
    <property type="match status" value="3"/>
</dbReference>
<dbReference type="GO" id="GO:0036122">
    <property type="term" value="F:BMP binding"/>
    <property type="evidence" value="ECO:0007669"/>
    <property type="project" value="TreeGrafter"/>
</dbReference>
<proteinExistence type="predicted"/>
<evidence type="ECO:0000259" key="2">
    <source>
        <dbReference type="PROSITE" id="PS50184"/>
    </source>
</evidence>
<keyword evidence="1" id="KW-0812">Transmembrane</keyword>
<evidence type="ECO:0000313" key="4">
    <source>
        <dbReference type="Proteomes" id="UP001249851"/>
    </source>
</evidence>
<feature type="domain" description="VWFC" evidence="2">
    <location>
        <begin position="312"/>
        <end position="377"/>
    </location>
</feature>
<dbReference type="Gene3D" id="6.20.200.20">
    <property type="match status" value="3"/>
</dbReference>
<feature type="transmembrane region" description="Helical" evidence="1">
    <location>
        <begin position="44"/>
        <end position="63"/>
    </location>
</feature>
<dbReference type="SMART" id="SM00214">
    <property type="entry name" value="VWC"/>
    <property type="match status" value="3"/>
</dbReference>